<name>A0A1V5ZIR2_9BACT</name>
<organism evidence="1">
    <name type="scientific">candidate division CPR1 bacterium ADurb.Bin160</name>
    <dbReference type="NCBI Taxonomy" id="1852826"/>
    <lineage>
        <taxon>Bacteria</taxon>
        <taxon>candidate division CPR1</taxon>
    </lineage>
</organism>
<dbReference type="AlphaFoldDB" id="A0A1V5ZIR2"/>
<evidence type="ECO:0000313" key="1">
    <source>
        <dbReference type="EMBL" id="OQB39996.1"/>
    </source>
</evidence>
<reference evidence="1" key="1">
    <citation type="submission" date="2017-02" db="EMBL/GenBank/DDBJ databases">
        <title>Delving into the versatile metabolic prowess of the omnipresent phylum Bacteroidetes.</title>
        <authorList>
            <person name="Nobu M.K."/>
            <person name="Mei R."/>
            <person name="Narihiro T."/>
            <person name="Kuroda K."/>
            <person name="Liu W.-T."/>
        </authorList>
    </citation>
    <scope>NUCLEOTIDE SEQUENCE</scope>
    <source>
        <strain evidence="1">ADurb.Bin160</strain>
    </source>
</reference>
<comment type="caution">
    <text evidence="1">The sequence shown here is derived from an EMBL/GenBank/DDBJ whole genome shotgun (WGS) entry which is preliminary data.</text>
</comment>
<accession>A0A1V5ZIR2</accession>
<dbReference type="EMBL" id="MWDB01000062">
    <property type="protein sequence ID" value="OQB39996.1"/>
    <property type="molecule type" value="Genomic_DNA"/>
</dbReference>
<sequence>MNIPTPVKLADLKEGKLYFVEENIYPEKTIHILKIEKTQLESNLKKQIEYSYSLLENYSLFSDITDFNKTFSFHSSFYDFFESHMLRRDLTTSFSFYEFDEEWFLKNKQKMLHMLYYYSKKSFPEIFQEIEKEKI</sequence>
<dbReference type="Proteomes" id="UP000485621">
    <property type="component" value="Unassembled WGS sequence"/>
</dbReference>
<protein>
    <submittedName>
        <fullName evidence="1">Uncharacterized protein</fullName>
    </submittedName>
</protein>
<proteinExistence type="predicted"/>
<gene>
    <name evidence="1" type="ORF">BWY04_01469</name>
</gene>